<evidence type="ECO:0000313" key="2">
    <source>
        <dbReference type="Proteomes" id="UP000271889"/>
    </source>
</evidence>
<dbReference type="Proteomes" id="UP000271889">
    <property type="component" value="Unassembled WGS sequence"/>
</dbReference>
<protein>
    <submittedName>
        <fullName evidence="1">Uncharacterized protein</fullName>
    </submittedName>
</protein>
<organism evidence="1 2">
    <name type="scientific">Cylicostephanus goldi</name>
    <name type="common">Nematode worm</name>
    <dbReference type="NCBI Taxonomy" id="71465"/>
    <lineage>
        <taxon>Eukaryota</taxon>
        <taxon>Metazoa</taxon>
        <taxon>Ecdysozoa</taxon>
        <taxon>Nematoda</taxon>
        <taxon>Chromadorea</taxon>
        <taxon>Rhabditida</taxon>
        <taxon>Rhabditina</taxon>
        <taxon>Rhabditomorpha</taxon>
        <taxon>Strongyloidea</taxon>
        <taxon>Strongylidae</taxon>
        <taxon>Cylicostephanus</taxon>
    </lineage>
</organism>
<sequence>MLDLVHRRTGTTTESDLFAFRSPMAHSHGSRLYNCHTCHLIRWLQREVTESEKCEKQVGVGKEEPAARCCRENFESIDAPKLASESKVSQPRLEE</sequence>
<keyword evidence="2" id="KW-1185">Reference proteome</keyword>
<proteinExistence type="predicted"/>
<reference evidence="1 2" key="1">
    <citation type="submission" date="2018-11" db="EMBL/GenBank/DDBJ databases">
        <authorList>
            <consortium name="Pathogen Informatics"/>
        </authorList>
    </citation>
    <scope>NUCLEOTIDE SEQUENCE [LARGE SCALE GENOMIC DNA]</scope>
</reference>
<accession>A0A3P7NBM1</accession>
<dbReference type="AlphaFoldDB" id="A0A3P7NBM1"/>
<evidence type="ECO:0000313" key="1">
    <source>
        <dbReference type="EMBL" id="VDN37500.1"/>
    </source>
</evidence>
<gene>
    <name evidence="1" type="ORF">CGOC_LOCUS13487</name>
</gene>
<name>A0A3P7NBM1_CYLGO</name>
<dbReference type="EMBL" id="UYRV01131895">
    <property type="protein sequence ID" value="VDN37500.1"/>
    <property type="molecule type" value="Genomic_DNA"/>
</dbReference>